<name>A0A0D7B6Z3_9AGAR</name>
<dbReference type="OrthoDB" id="2322499at2759"/>
<dbReference type="Proteomes" id="UP000054007">
    <property type="component" value="Unassembled WGS sequence"/>
</dbReference>
<keyword evidence="4" id="KW-1185">Reference proteome</keyword>
<evidence type="ECO:0000256" key="1">
    <source>
        <dbReference type="SAM" id="MobiDB-lite"/>
    </source>
</evidence>
<accession>A0A0D7B6Z3</accession>
<evidence type="ECO:0000313" key="4">
    <source>
        <dbReference type="Proteomes" id="UP000054007"/>
    </source>
</evidence>
<dbReference type="InterPro" id="IPR001810">
    <property type="entry name" value="F-box_dom"/>
</dbReference>
<sequence>MSTVSCAKPDGGDDSDYEMRDPPPIPMVTDSMDVDSRKGPVSRKRTAKKDLRKAPSKFRGSRGKLVGLLDNMPIEIFDMVVGLVDPKTLINLSRSCKQLRKHLLSSETSWRLVRQRCGLPDLEMMNMTERQYIILVFDIRCQKCQVAGASVLNFIARERFCRKCLNAIILPPPKRREELKRFTKACASNLYENILPGGLDAADKVLARGARHNRIDLLDRLETMQPGDMKVLFEECIETSLKMDRDFTKFIAWRAEEEIAKAQEKQKKKDLLI</sequence>
<evidence type="ECO:0000259" key="2">
    <source>
        <dbReference type="PROSITE" id="PS50181"/>
    </source>
</evidence>
<dbReference type="SUPFAM" id="SSF81383">
    <property type="entry name" value="F-box domain"/>
    <property type="match status" value="1"/>
</dbReference>
<evidence type="ECO:0000313" key="3">
    <source>
        <dbReference type="EMBL" id="KIY66318.1"/>
    </source>
</evidence>
<dbReference type="STRING" id="1314674.A0A0D7B6Z3"/>
<protein>
    <recommendedName>
        <fullName evidence="2">F-box domain-containing protein</fullName>
    </recommendedName>
</protein>
<feature type="domain" description="F-box" evidence="2">
    <location>
        <begin position="66"/>
        <end position="113"/>
    </location>
</feature>
<gene>
    <name evidence="3" type="ORF">CYLTODRAFT_491563</name>
</gene>
<dbReference type="CDD" id="cd09917">
    <property type="entry name" value="F-box_SF"/>
    <property type="match status" value="1"/>
</dbReference>
<feature type="region of interest" description="Disordered" evidence="1">
    <location>
        <begin position="1"/>
        <end position="54"/>
    </location>
</feature>
<dbReference type="EMBL" id="KN880558">
    <property type="protein sequence ID" value="KIY66318.1"/>
    <property type="molecule type" value="Genomic_DNA"/>
</dbReference>
<dbReference type="InterPro" id="IPR036047">
    <property type="entry name" value="F-box-like_dom_sf"/>
</dbReference>
<proteinExistence type="predicted"/>
<reference evidence="3 4" key="1">
    <citation type="journal article" date="2015" name="Fungal Genet. Biol.">
        <title>Evolution of novel wood decay mechanisms in Agaricales revealed by the genome sequences of Fistulina hepatica and Cylindrobasidium torrendii.</title>
        <authorList>
            <person name="Floudas D."/>
            <person name="Held B.W."/>
            <person name="Riley R."/>
            <person name="Nagy L.G."/>
            <person name="Koehler G."/>
            <person name="Ransdell A.S."/>
            <person name="Younus H."/>
            <person name="Chow J."/>
            <person name="Chiniquy J."/>
            <person name="Lipzen A."/>
            <person name="Tritt A."/>
            <person name="Sun H."/>
            <person name="Haridas S."/>
            <person name="LaButti K."/>
            <person name="Ohm R.A."/>
            <person name="Kues U."/>
            <person name="Blanchette R.A."/>
            <person name="Grigoriev I.V."/>
            <person name="Minto R.E."/>
            <person name="Hibbett D.S."/>
        </authorList>
    </citation>
    <scope>NUCLEOTIDE SEQUENCE [LARGE SCALE GENOMIC DNA]</scope>
    <source>
        <strain evidence="3 4">FP15055 ss-10</strain>
    </source>
</reference>
<organism evidence="3 4">
    <name type="scientific">Cylindrobasidium torrendii FP15055 ss-10</name>
    <dbReference type="NCBI Taxonomy" id="1314674"/>
    <lineage>
        <taxon>Eukaryota</taxon>
        <taxon>Fungi</taxon>
        <taxon>Dikarya</taxon>
        <taxon>Basidiomycota</taxon>
        <taxon>Agaricomycotina</taxon>
        <taxon>Agaricomycetes</taxon>
        <taxon>Agaricomycetidae</taxon>
        <taxon>Agaricales</taxon>
        <taxon>Marasmiineae</taxon>
        <taxon>Physalacriaceae</taxon>
        <taxon>Cylindrobasidium</taxon>
    </lineage>
</organism>
<dbReference type="PROSITE" id="PS50181">
    <property type="entry name" value="FBOX"/>
    <property type="match status" value="1"/>
</dbReference>
<dbReference type="AlphaFoldDB" id="A0A0D7B6Z3"/>
<dbReference type="Pfam" id="PF00646">
    <property type="entry name" value="F-box"/>
    <property type="match status" value="1"/>
</dbReference>